<dbReference type="PATRIC" id="fig|1121307.3.peg.1133"/>
<reference evidence="3 4" key="1">
    <citation type="submission" date="2015-06" db="EMBL/GenBank/DDBJ databases">
        <title>Draft genome sequence of the purine-degrading Clostridium cylindrosporum HC-1 (DSM 605).</title>
        <authorList>
            <person name="Poehlein A."/>
            <person name="Schiel-Bengelsdorf B."/>
            <person name="Bengelsdorf F."/>
            <person name="Daniel R."/>
            <person name="Duerre P."/>
        </authorList>
    </citation>
    <scope>NUCLEOTIDE SEQUENCE [LARGE SCALE GENOMIC DNA]</scope>
    <source>
        <strain evidence="3 4">DSM 605</strain>
    </source>
</reference>
<evidence type="ECO:0000256" key="1">
    <source>
        <dbReference type="SAM" id="Phobius"/>
    </source>
</evidence>
<keyword evidence="1" id="KW-0812">Transmembrane</keyword>
<dbReference type="AlphaFoldDB" id="A0A0J8D5Z5"/>
<feature type="transmembrane region" description="Helical" evidence="1">
    <location>
        <begin position="49"/>
        <end position="70"/>
    </location>
</feature>
<feature type="domain" description="Zinc-ribbon" evidence="2">
    <location>
        <begin position="3"/>
        <end position="23"/>
    </location>
</feature>
<dbReference type="EMBL" id="LFVU01000027">
    <property type="protein sequence ID" value="KMT21515.1"/>
    <property type="molecule type" value="Genomic_DNA"/>
</dbReference>
<evidence type="ECO:0000313" key="3">
    <source>
        <dbReference type="EMBL" id="KMT21515.1"/>
    </source>
</evidence>
<comment type="caution">
    <text evidence="3">The sequence shown here is derived from an EMBL/GenBank/DDBJ whole genome shotgun (WGS) entry which is preliminary data.</text>
</comment>
<dbReference type="STRING" id="1121307.CLCY_2c02760"/>
<organism evidence="3 4">
    <name type="scientific">Clostridium cylindrosporum DSM 605</name>
    <dbReference type="NCBI Taxonomy" id="1121307"/>
    <lineage>
        <taxon>Bacteria</taxon>
        <taxon>Bacillati</taxon>
        <taxon>Bacillota</taxon>
        <taxon>Clostridia</taxon>
        <taxon>Eubacteriales</taxon>
        <taxon>Clostridiaceae</taxon>
        <taxon>Clostridium</taxon>
    </lineage>
</organism>
<keyword evidence="4" id="KW-1185">Reference proteome</keyword>
<sequence length="237" mass="26674">MNCEKCGIENLEGSKFCGNCGESLLEGSFNPIVRDENLTLKKKKLNKKMIMVSVACFVLMVIGITSYTSYTRVHAEKQYEDKFHTATIEIASELQIVEVICNTISSSWSSAISSTAYNADFNRSIKNLQEKFTERGMYDKIKTSKKNIDNLMTDLNKPSSANQEAYKLLTELYSSYGRIYEQSISPTGSLLTYNQDISNKKMEFTSTLDKLKVIKPDILKGLEETVETKAQGLSNDL</sequence>
<protein>
    <recommendedName>
        <fullName evidence="2">Zinc-ribbon domain-containing protein</fullName>
    </recommendedName>
</protein>
<dbReference type="InterPro" id="IPR026870">
    <property type="entry name" value="Zinc_ribbon_dom"/>
</dbReference>
<gene>
    <name evidence="3" type="ORF">CLCY_2c02760</name>
</gene>
<keyword evidence="1" id="KW-1133">Transmembrane helix</keyword>
<name>A0A0J8D5Z5_CLOCY</name>
<evidence type="ECO:0000313" key="4">
    <source>
        <dbReference type="Proteomes" id="UP000036756"/>
    </source>
</evidence>
<dbReference type="Pfam" id="PF13240">
    <property type="entry name" value="Zn_Ribbon_1"/>
    <property type="match status" value="1"/>
</dbReference>
<evidence type="ECO:0000259" key="2">
    <source>
        <dbReference type="Pfam" id="PF13240"/>
    </source>
</evidence>
<proteinExistence type="predicted"/>
<dbReference type="Proteomes" id="UP000036756">
    <property type="component" value="Unassembled WGS sequence"/>
</dbReference>
<dbReference type="RefSeq" id="WP_048570945.1">
    <property type="nucleotide sequence ID" value="NZ_LFVU01000027.1"/>
</dbReference>
<keyword evidence="1" id="KW-0472">Membrane</keyword>
<accession>A0A0J8D5Z5</accession>